<sequence>MRKLFKKVSRKSKNKDRNPTLIDTWSSTAVPLGPVQAGVHAINKDSNTTAVHAQSSTSPPLDPVPELMITPGQSRNTEYHRIDNEVESPSKVALMFSDAHSFSIHGGQFNNAQNITNNYFEGTPLSKLPYSWQAFHDSDLGLKHNRKPCAEGTRLQILEEIEEQGKAPLPNLYALLWRNRKF</sequence>
<protein>
    <submittedName>
        <fullName evidence="2">Uncharacterized protein</fullName>
    </submittedName>
</protein>
<evidence type="ECO:0000256" key="1">
    <source>
        <dbReference type="SAM" id="MobiDB-lite"/>
    </source>
</evidence>
<dbReference type="Proteomes" id="UP000772434">
    <property type="component" value="Unassembled WGS sequence"/>
</dbReference>
<reference evidence="2" key="1">
    <citation type="submission" date="2020-11" db="EMBL/GenBank/DDBJ databases">
        <authorList>
            <consortium name="DOE Joint Genome Institute"/>
            <person name="Ahrendt S."/>
            <person name="Riley R."/>
            <person name="Andreopoulos W."/>
            <person name="Labutti K."/>
            <person name="Pangilinan J."/>
            <person name="Ruiz-Duenas F.J."/>
            <person name="Barrasa J.M."/>
            <person name="Sanchez-Garcia M."/>
            <person name="Camarero S."/>
            <person name="Miyauchi S."/>
            <person name="Serrano A."/>
            <person name="Linde D."/>
            <person name="Babiker R."/>
            <person name="Drula E."/>
            <person name="Ayuso-Fernandez I."/>
            <person name="Pacheco R."/>
            <person name="Padilla G."/>
            <person name="Ferreira P."/>
            <person name="Barriuso J."/>
            <person name="Kellner H."/>
            <person name="Castanera R."/>
            <person name="Alfaro M."/>
            <person name="Ramirez L."/>
            <person name="Pisabarro A.G."/>
            <person name="Kuo A."/>
            <person name="Tritt A."/>
            <person name="Lipzen A."/>
            <person name="He G."/>
            <person name="Yan M."/>
            <person name="Ng V."/>
            <person name="Cullen D."/>
            <person name="Martin F."/>
            <person name="Rosso M.-N."/>
            <person name="Henrissat B."/>
            <person name="Hibbett D."/>
            <person name="Martinez A.T."/>
            <person name="Grigoriev I.V."/>
        </authorList>
    </citation>
    <scope>NUCLEOTIDE SEQUENCE</scope>
    <source>
        <strain evidence="2">AH 40177</strain>
    </source>
</reference>
<organism evidence="2 3">
    <name type="scientific">Rhodocollybia butyracea</name>
    <dbReference type="NCBI Taxonomy" id="206335"/>
    <lineage>
        <taxon>Eukaryota</taxon>
        <taxon>Fungi</taxon>
        <taxon>Dikarya</taxon>
        <taxon>Basidiomycota</taxon>
        <taxon>Agaricomycotina</taxon>
        <taxon>Agaricomycetes</taxon>
        <taxon>Agaricomycetidae</taxon>
        <taxon>Agaricales</taxon>
        <taxon>Marasmiineae</taxon>
        <taxon>Omphalotaceae</taxon>
        <taxon>Rhodocollybia</taxon>
    </lineage>
</organism>
<evidence type="ECO:0000313" key="2">
    <source>
        <dbReference type="EMBL" id="KAF9067121.1"/>
    </source>
</evidence>
<dbReference type="AlphaFoldDB" id="A0A9P5PPN3"/>
<comment type="caution">
    <text evidence="2">The sequence shown here is derived from an EMBL/GenBank/DDBJ whole genome shotgun (WGS) entry which is preliminary data.</text>
</comment>
<keyword evidence="3" id="KW-1185">Reference proteome</keyword>
<proteinExistence type="predicted"/>
<name>A0A9P5PPN3_9AGAR</name>
<feature type="compositionally biased region" description="Basic residues" evidence="1">
    <location>
        <begin position="1"/>
        <end position="14"/>
    </location>
</feature>
<gene>
    <name evidence="2" type="ORF">BDP27DRAFT_935644</name>
</gene>
<accession>A0A9P5PPN3</accession>
<feature type="region of interest" description="Disordered" evidence="1">
    <location>
        <begin position="51"/>
        <end position="71"/>
    </location>
</feature>
<evidence type="ECO:0000313" key="3">
    <source>
        <dbReference type="Proteomes" id="UP000772434"/>
    </source>
</evidence>
<dbReference type="EMBL" id="JADNRY010000077">
    <property type="protein sequence ID" value="KAF9067121.1"/>
    <property type="molecule type" value="Genomic_DNA"/>
</dbReference>
<feature type="region of interest" description="Disordered" evidence="1">
    <location>
        <begin position="1"/>
        <end position="21"/>
    </location>
</feature>